<evidence type="ECO:0000256" key="1">
    <source>
        <dbReference type="ARBA" id="ARBA00022527"/>
    </source>
</evidence>
<name>A0A4U5PFM4_STECR</name>
<comment type="caution">
    <text evidence="7">The sequence shown here is derived from an EMBL/GenBank/DDBJ whole genome shotgun (WGS) entry which is preliminary data.</text>
</comment>
<evidence type="ECO:0000313" key="8">
    <source>
        <dbReference type="Proteomes" id="UP000298663"/>
    </source>
</evidence>
<reference evidence="7 8" key="1">
    <citation type="journal article" date="2015" name="Genome Biol.">
        <title>Comparative genomics of Steinernema reveals deeply conserved gene regulatory networks.</title>
        <authorList>
            <person name="Dillman A.R."/>
            <person name="Macchietto M."/>
            <person name="Porter C.F."/>
            <person name="Rogers A."/>
            <person name="Williams B."/>
            <person name="Antoshechkin I."/>
            <person name="Lee M.M."/>
            <person name="Goodwin Z."/>
            <person name="Lu X."/>
            <person name="Lewis E.E."/>
            <person name="Goodrich-Blair H."/>
            <person name="Stock S.P."/>
            <person name="Adams B.J."/>
            <person name="Sternberg P.W."/>
            <person name="Mortazavi A."/>
        </authorList>
    </citation>
    <scope>NUCLEOTIDE SEQUENCE [LARGE SCALE GENOMIC DNA]</scope>
    <source>
        <strain evidence="7 8">ALL</strain>
    </source>
</reference>
<feature type="domain" description="Protein kinase" evidence="6">
    <location>
        <begin position="33"/>
        <end position="292"/>
    </location>
</feature>
<dbReference type="SMART" id="SM00220">
    <property type="entry name" value="S_TKc"/>
    <property type="match status" value="1"/>
</dbReference>
<keyword evidence="8" id="KW-1185">Reference proteome</keyword>
<dbReference type="Pfam" id="PF00069">
    <property type="entry name" value="Pkinase"/>
    <property type="match status" value="1"/>
</dbReference>
<evidence type="ECO:0000313" key="7">
    <source>
        <dbReference type="EMBL" id="TKR95240.1"/>
    </source>
</evidence>
<proteinExistence type="predicted"/>
<keyword evidence="3" id="KW-0547">Nucleotide-binding</keyword>
<dbReference type="GO" id="GO:0005524">
    <property type="term" value="F:ATP binding"/>
    <property type="evidence" value="ECO:0007669"/>
    <property type="project" value="UniProtKB-KW"/>
</dbReference>
<evidence type="ECO:0000256" key="2">
    <source>
        <dbReference type="ARBA" id="ARBA00022679"/>
    </source>
</evidence>
<dbReference type="PROSITE" id="PS50011">
    <property type="entry name" value="PROTEIN_KINASE_DOM"/>
    <property type="match status" value="1"/>
</dbReference>
<dbReference type="GO" id="GO:0004674">
    <property type="term" value="F:protein serine/threonine kinase activity"/>
    <property type="evidence" value="ECO:0007669"/>
    <property type="project" value="UniProtKB-KW"/>
</dbReference>
<evidence type="ECO:0000259" key="6">
    <source>
        <dbReference type="PROSITE" id="PS50011"/>
    </source>
</evidence>
<dbReference type="AlphaFoldDB" id="A0A4U5PFM4"/>
<evidence type="ECO:0000256" key="5">
    <source>
        <dbReference type="ARBA" id="ARBA00022840"/>
    </source>
</evidence>
<gene>
    <name evidence="7" type="ORF">L596_009437</name>
</gene>
<keyword evidence="4" id="KW-0418">Kinase</keyword>
<dbReference type="PROSITE" id="PS00108">
    <property type="entry name" value="PROTEIN_KINASE_ST"/>
    <property type="match status" value="1"/>
</dbReference>
<dbReference type="GO" id="GO:0005634">
    <property type="term" value="C:nucleus"/>
    <property type="evidence" value="ECO:0007669"/>
    <property type="project" value="TreeGrafter"/>
</dbReference>
<protein>
    <recommendedName>
        <fullName evidence="6">Protein kinase domain-containing protein</fullName>
    </recommendedName>
</protein>
<sequence>MPTPSAVGSPSPPHVPLTAISALQHASDLFECDPDPQLIYSTAHSRVFKAESRRFGQTVAVKLLMTETIRVRDPRMVERFAFRELLVTQSFDHPHLLEALAVSVRGPTVIIVTPFCSGGNLFNLIQAKKKLTEPQAARVFRQLLEALNHLHERNVAHRDIKLENVLFTASGDVKLIDFGLVIKMKDRNQRARSPCGTHGYMAPSIKSCRPYNPFATDYYALGMVLHTMLTGKFPAAVPIKTRQLFPSSDSFAVVSALLDTPDEVRPGYKWLLGTRWMKQYASSWVFSNHPVVFFETCE</sequence>
<dbReference type="Gene3D" id="1.10.510.10">
    <property type="entry name" value="Transferase(Phosphotransferase) domain 1"/>
    <property type="match status" value="1"/>
</dbReference>
<dbReference type="PANTHER" id="PTHR24345:SF0">
    <property type="entry name" value="CELL CYCLE SERINE_THREONINE-PROTEIN KINASE CDC5_MSD2"/>
    <property type="match status" value="1"/>
</dbReference>
<organism evidence="7 8">
    <name type="scientific">Steinernema carpocapsae</name>
    <name type="common">Entomopathogenic nematode</name>
    <dbReference type="NCBI Taxonomy" id="34508"/>
    <lineage>
        <taxon>Eukaryota</taxon>
        <taxon>Metazoa</taxon>
        <taxon>Ecdysozoa</taxon>
        <taxon>Nematoda</taxon>
        <taxon>Chromadorea</taxon>
        <taxon>Rhabditida</taxon>
        <taxon>Tylenchina</taxon>
        <taxon>Panagrolaimomorpha</taxon>
        <taxon>Strongyloidoidea</taxon>
        <taxon>Steinernematidae</taxon>
        <taxon>Steinernema</taxon>
    </lineage>
</organism>
<dbReference type="PANTHER" id="PTHR24345">
    <property type="entry name" value="SERINE/THREONINE-PROTEIN KINASE PLK"/>
    <property type="match status" value="1"/>
</dbReference>
<dbReference type="InterPro" id="IPR000719">
    <property type="entry name" value="Prot_kinase_dom"/>
</dbReference>
<dbReference type="STRING" id="34508.A0A4U5PFM4"/>
<dbReference type="EMBL" id="AZBU02000002">
    <property type="protein sequence ID" value="TKR95240.1"/>
    <property type="molecule type" value="Genomic_DNA"/>
</dbReference>
<dbReference type="InterPro" id="IPR008271">
    <property type="entry name" value="Ser/Thr_kinase_AS"/>
</dbReference>
<evidence type="ECO:0000256" key="3">
    <source>
        <dbReference type="ARBA" id="ARBA00022741"/>
    </source>
</evidence>
<keyword evidence="5" id="KW-0067">ATP-binding</keyword>
<keyword evidence="2" id="KW-0808">Transferase</keyword>
<accession>A0A4U5PFM4</accession>
<dbReference type="SUPFAM" id="SSF56112">
    <property type="entry name" value="Protein kinase-like (PK-like)"/>
    <property type="match status" value="1"/>
</dbReference>
<dbReference type="OrthoDB" id="541276at2759"/>
<reference evidence="7 8" key="2">
    <citation type="journal article" date="2019" name="G3 (Bethesda)">
        <title>Hybrid Assembly of the Genome of the Entomopathogenic Nematode Steinernema carpocapsae Identifies the X-Chromosome.</title>
        <authorList>
            <person name="Serra L."/>
            <person name="Macchietto M."/>
            <person name="Macias-Munoz A."/>
            <person name="McGill C.J."/>
            <person name="Rodriguez I.M."/>
            <person name="Rodriguez B."/>
            <person name="Murad R."/>
            <person name="Mortazavi A."/>
        </authorList>
    </citation>
    <scope>NUCLEOTIDE SEQUENCE [LARGE SCALE GENOMIC DNA]</scope>
    <source>
        <strain evidence="7 8">ALL</strain>
    </source>
</reference>
<evidence type="ECO:0000256" key="4">
    <source>
        <dbReference type="ARBA" id="ARBA00022777"/>
    </source>
</evidence>
<dbReference type="InterPro" id="IPR011009">
    <property type="entry name" value="Kinase-like_dom_sf"/>
</dbReference>
<keyword evidence="1" id="KW-0723">Serine/threonine-protein kinase</keyword>
<dbReference type="Proteomes" id="UP000298663">
    <property type="component" value="Unassembled WGS sequence"/>
</dbReference>